<dbReference type="Pfam" id="PF00483">
    <property type="entry name" value="NTP_transferase"/>
    <property type="match status" value="1"/>
</dbReference>
<dbReference type="InterPro" id="IPR050065">
    <property type="entry name" value="GlmU-like"/>
</dbReference>
<dbReference type="EMBL" id="RKKB01000002">
    <property type="protein sequence ID" value="RPA33069.1"/>
    <property type="molecule type" value="Genomic_DNA"/>
</dbReference>
<dbReference type="EMBL" id="CP034073">
    <property type="protein sequence ID" value="AZG35133.1"/>
    <property type="molecule type" value="Genomic_DNA"/>
</dbReference>
<proteinExistence type="predicted"/>
<dbReference type="AlphaFoldDB" id="A0A3N4E4F0"/>
<dbReference type="SUPFAM" id="SSF53448">
    <property type="entry name" value="Nucleotide-diphospho-sugar transferases"/>
    <property type="match status" value="1"/>
</dbReference>
<reference evidence="4 6" key="1">
    <citation type="submission" date="2018-11" db="EMBL/GenBank/DDBJ databases">
        <title>Shewanella sp. M2.</title>
        <authorList>
            <person name="Hwang Y.J."/>
            <person name="Hwang C.Y."/>
        </authorList>
    </citation>
    <scope>NUCLEOTIDE SEQUENCE [LARGE SCALE GENOMIC DNA]</scope>
    <source>
        <strain evidence="4 6">M2</strain>
    </source>
</reference>
<sequence length="229" mass="25287">MKAMILAAGRGERLRPLTDSLPKPLVSVAGKPLIEYHLEKLALIGVTDVVINQAWLGYKLPEMLGDGSRWGLQISYSEETTALETAGGIKQALPLLGDEPFLVINGDIFIDHLPDMTAAYQRVSQGDALGYLWLVDNPDHHPVGDFSIAAQGQLTLQDEQRLTFAGLGIYHPQLFSALPQGKHALGPLLKQSITQQRIYGEYFNAYWCDVGTLERLEQLQTRLVSLLLP</sequence>
<reference evidence="5" key="3">
    <citation type="submission" date="2018-11" db="EMBL/GenBank/DDBJ databases">
        <authorList>
            <person name="Hwang Y.J."/>
            <person name="Hwang C.Y."/>
        </authorList>
    </citation>
    <scope>NUCLEOTIDE SEQUENCE</scope>
    <source>
        <strain evidence="5">R106</strain>
    </source>
</reference>
<dbReference type="Proteomes" id="UP000278855">
    <property type="component" value="Unassembled WGS sequence"/>
</dbReference>
<evidence type="ECO:0000313" key="5">
    <source>
        <dbReference type="EMBL" id="RPA33069.1"/>
    </source>
</evidence>
<keyword evidence="1 5" id="KW-0808">Transferase</keyword>
<dbReference type="KEGG" id="spsr:EGC80_09515"/>
<dbReference type="PANTHER" id="PTHR43584">
    <property type="entry name" value="NUCLEOTIDYL TRANSFERASE"/>
    <property type="match status" value="1"/>
</dbReference>
<dbReference type="InterPro" id="IPR029044">
    <property type="entry name" value="Nucleotide-diphossugar_trans"/>
</dbReference>
<evidence type="ECO:0000256" key="1">
    <source>
        <dbReference type="ARBA" id="ARBA00022679"/>
    </source>
</evidence>
<dbReference type="Gene3D" id="3.90.550.10">
    <property type="entry name" value="Spore Coat Polysaccharide Biosynthesis Protein SpsA, Chain A"/>
    <property type="match status" value="1"/>
</dbReference>
<evidence type="ECO:0000313" key="4">
    <source>
        <dbReference type="EMBL" id="AZG35133.1"/>
    </source>
</evidence>
<reference evidence="7" key="2">
    <citation type="submission" date="2018-11" db="EMBL/GenBank/DDBJ databases">
        <title>Shewanella sp. R106.</title>
        <authorList>
            <person name="Hwang Y.J."/>
            <person name="Hwang C.Y."/>
        </authorList>
    </citation>
    <scope>NUCLEOTIDE SEQUENCE [LARGE SCALE GENOMIC DNA]</scope>
    <source>
        <strain evidence="7">R106</strain>
    </source>
</reference>
<evidence type="ECO:0000259" key="3">
    <source>
        <dbReference type="Pfam" id="PF00483"/>
    </source>
</evidence>
<name>A0A3N4E4F0_9GAMM</name>
<keyword evidence="2" id="KW-0548">Nucleotidyltransferase</keyword>
<dbReference type="RefSeq" id="WP_101034408.1">
    <property type="nucleotide sequence ID" value="NZ_CP034073.1"/>
</dbReference>
<feature type="domain" description="Nucleotidyl transferase" evidence="3">
    <location>
        <begin position="2"/>
        <end position="220"/>
    </location>
</feature>
<dbReference type="CDD" id="cd06422">
    <property type="entry name" value="NTP_transferase_like_1"/>
    <property type="match status" value="1"/>
</dbReference>
<accession>A0A3N4E4F0</accession>
<keyword evidence="6" id="KW-1185">Reference proteome</keyword>
<dbReference type="PANTHER" id="PTHR43584:SF8">
    <property type="entry name" value="N-ACETYLMURAMATE ALPHA-1-PHOSPHATE URIDYLYLTRANSFERASE"/>
    <property type="match status" value="1"/>
</dbReference>
<evidence type="ECO:0000256" key="2">
    <source>
        <dbReference type="ARBA" id="ARBA00022695"/>
    </source>
</evidence>
<dbReference type="OrthoDB" id="9788272at2"/>
<dbReference type="NCBIfam" id="NF045761">
    <property type="entry name" value="NAMPUrTaseMurU"/>
    <property type="match status" value="1"/>
</dbReference>
<dbReference type="InterPro" id="IPR005835">
    <property type="entry name" value="NTP_transferase_dom"/>
</dbReference>
<organism evidence="5 7">
    <name type="scientific">Shewanella psychromarinicola</name>
    <dbReference type="NCBI Taxonomy" id="2487742"/>
    <lineage>
        <taxon>Bacteria</taxon>
        <taxon>Pseudomonadati</taxon>
        <taxon>Pseudomonadota</taxon>
        <taxon>Gammaproteobacteria</taxon>
        <taxon>Alteromonadales</taxon>
        <taxon>Shewanellaceae</taxon>
        <taxon>Shewanella</taxon>
    </lineage>
</organism>
<dbReference type="InterPro" id="IPR054790">
    <property type="entry name" value="MurU"/>
</dbReference>
<dbReference type="Proteomes" id="UP000273778">
    <property type="component" value="Chromosome"/>
</dbReference>
<evidence type="ECO:0000313" key="6">
    <source>
        <dbReference type="Proteomes" id="UP000273778"/>
    </source>
</evidence>
<protein>
    <submittedName>
        <fullName evidence="5">Nucleotidyltransferase family protein</fullName>
    </submittedName>
</protein>
<evidence type="ECO:0000313" key="7">
    <source>
        <dbReference type="Proteomes" id="UP000278855"/>
    </source>
</evidence>
<dbReference type="GO" id="GO:0016779">
    <property type="term" value="F:nucleotidyltransferase activity"/>
    <property type="evidence" value="ECO:0007669"/>
    <property type="project" value="UniProtKB-KW"/>
</dbReference>
<gene>
    <name evidence="5" type="ORF">EGC77_06825</name>
    <name evidence="4" type="ORF">EGC80_09515</name>
</gene>